<comment type="caution">
    <text evidence="6">The sequence shown here is derived from an EMBL/GenBank/DDBJ whole genome shotgun (WGS) entry which is preliminary data.</text>
</comment>
<gene>
    <name evidence="6" type="ORF">JI746_01450</name>
</gene>
<keyword evidence="2" id="KW-0813">Transport</keyword>
<proteinExistence type="inferred from homology"/>
<accession>A0ABS1JHR9</accession>
<feature type="domain" description="Solute-binding protein family 3/N-terminal" evidence="5">
    <location>
        <begin position="35"/>
        <end position="262"/>
    </location>
</feature>
<feature type="signal peptide" evidence="4">
    <location>
        <begin position="1"/>
        <end position="21"/>
    </location>
</feature>
<keyword evidence="7" id="KW-1185">Reference proteome</keyword>
<evidence type="ECO:0000256" key="2">
    <source>
        <dbReference type="ARBA" id="ARBA00022448"/>
    </source>
</evidence>
<dbReference type="PANTHER" id="PTHR30085">
    <property type="entry name" value="AMINO ACID ABC TRANSPORTER PERMEASE"/>
    <property type="match status" value="1"/>
</dbReference>
<dbReference type="SUPFAM" id="SSF53850">
    <property type="entry name" value="Periplasmic binding protein-like II"/>
    <property type="match status" value="1"/>
</dbReference>
<dbReference type="InterPro" id="IPR001638">
    <property type="entry name" value="Solute-binding_3/MltF_N"/>
</dbReference>
<evidence type="ECO:0000313" key="6">
    <source>
        <dbReference type="EMBL" id="MBL0423755.1"/>
    </source>
</evidence>
<reference evidence="6 7" key="1">
    <citation type="journal article" date="2017" name="Int. J. Syst. Evol. Microbiol.">
        <title>Ramlibacter alkalitolerans sp. nov., alkali-tolerant bacterium isolated from soil of ginseng.</title>
        <authorList>
            <person name="Lee D.H."/>
            <person name="Cha C.J."/>
        </authorList>
    </citation>
    <scope>NUCLEOTIDE SEQUENCE [LARGE SCALE GENOMIC DNA]</scope>
    <source>
        <strain evidence="6 7">KACC 19305</strain>
    </source>
</reference>
<evidence type="ECO:0000259" key="5">
    <source>
        <dbReference type="SMART" id="SM00062"/>
    </source>
</evidence>
<evidence type="ECO:0000256" key="4">
    <source>
        <dbReference type="SAM" id="SignalP"/>
    </source>
</evidence>
<dbReference type="SMART" id="SM00062">
    <property type="entry name" value="PBPb"/>
    <property type="match status" value="1"/>
</dbReference>
<dbReference type="PANTHER" id="PTHR30085:SF2">
    <property type="entry name" value="GLUTAMATE_ASPARTATE IMPORT SOLUTE-BINDING PROTEIN"/>
    <property type="match status" value="1"/>
</dbReference>
<dbReference type="InterPro" id="IPR051455">
    <property type="entry name" value="Bact_solute-bind_prot3"/>
</dbReference>
<keyword evidence="3 4" id="KW-0732">Signal</keyword>
<sequence length="295" mass="31687">MKMKYLLAFALSAFAASGAFAQLTDTLAKAKAAGKVVMGTRESSAPLAYTLGGNQFTGYHVELCQRILKAVLPGVPVEYVAVTSANRIPLVQNGTVDIECGSTTNNVARQKDVAFALTTYVTEVRTAVKANSKINSVADLNGKTVATTTGTTSVALLRKNKRAQGIQFNEVYGKDHADSFLLLESGRADAFVMDDNILAGLIAGSKSPKDFKIVGETLNVEPIAIMIRKDDPKFKKAVDDYIRGAIKAGEIDLLYKKWFLQPIPPKNVAVNLPMGSVLKSLLKTPSDAPAEEFNK</sequence>
<dbReference type="RefSeq" id="WP_201686993.1">
    <property type="nucleotide sequence ID" value="NZ_JAEQND010000001.1"/>
</dbReference>
<comment type="similarity">
    <text evidence="1">Belongs to the bacterial solute-binding protein 3 family.</text>
</comment>
<evidence type="ECO:0000256" key="3">
    <source>
        <dbReference type="ARBA" id="ARBA00022729"/>
    </source>
</evidence>
<organism evidence="6 7">
    <name type="scientific">Ramlibacter alkalitolerans</name>
    <dbReference type="NCBI Taxonomy" id="2039631"/>
    <lineage>
        <taxon>Bacteria</taxon>
        <taxon>Pseudomonadati</taxon>
        <taxon>Pseudomonadota</taxon>
        <taxon>Betaproteobacteria</taxon>
        <taxon>Burkholderiales</taxon>
        <taxon>Comamonadaceae</taxon>
        <taxon>Ramlibacter</taxon>
    </lineage>
</organism>
<dbReference type="Pfam" id="PF00497">
    <property type="entry name" value="SBP_bac_3"/>
    <property type="match status" value="1"/>
</dbReference>
<dbReference type="Gene3D" id="3.40.190.10">
    <property type="entry name" value="Periplasmic binding protein-like II"/>
    <property type="match status" value="2"/>
</dbReference>
<evidence type="ECO:0000256" key="1">
    <source>
        <dbReference type="ARBA" id="ARBA00010333"/>
    </source>
</evidence>
<dbReference type="EMBL" id="JAEQND010000001">
    <property type="protein sequence ID" value="MBL0423755.1"/>
    <property type="molecule type" value="Genomic_DNA"/>
</dbReference>
<evidence type="ECO:0000313" key="7">
    <source>
        <dbReference type="Proteomes" id="UP000622707"/>
    </source>
</evidence>
<dbReference type="CDD" id="cd13688">
    <property type="entry name" value="PBP2_GltI_DEBP"/>
    <property type="match status" value="1"/>
</dbReference>
<name>A0ABS1JHR9_9BURK</name>
<protein>
    <submittedName>
        <fullName evidence="6">Amino acid ABC transporter substrate-binding protein</fullName>
    </submittedName>
</protein>
<feature type="chain" id="PRO_5046345537" evidence="4">
    <location>
        <begin position="22"/>
        <end position="295"/>
    </location>
</feature>
<dbReference type="Proteomes" id="UP000622707">
    <property type="component" value="Unassembled WGS sequence"/>
</dbReference>